<organism evidence="2 3">
    <name type="scientific">Caenorhabditis briggsae</name>
    <dbReference type="NCBI Taxonomy" id="6238"/>
    <lineage>
        <taxon>Eukaryota</taxon>
        <taxon>Metazoa</taxon>
        <taxon>Ecdysozoa</taxon>
        <taxon>Nematoda</taxon>
        <taxon>Chromadorea</taxon>
        <taxon>Rhabditida</taxon>
        <taxon>Rhabditina</taxon>
        <taxon>Rhabditomorpha</taxon>
        <taxon>Rhabditoidea</taxon>
        <taxon>Rhabditidae</taxon>
        <taxon>Peloderinae</taxon>
        <taxon>Caenorhabditis</taxon>
    </lineage>
</organism>
<feature type="signal peptide" evidence="1">
    <location>
        <begin position="1"/>
        <end position="16"/>
    </location>
</feature>
<dbReference type="RefSeq" id="XP_045100726.1">
    <property type="nucleotide sequence ID" value="XM_045238342.1"/>
</dbReference>
<dbReference type="AlphaFoldDB" id="B6IEA5"/>
<feature type="chain" id="PRO_5002844085" evidence="1">
    <location>
        <begin position="17"/>
        <end position="114"/>
    </location>
</feature>
<name>B6IEA5_CAEBR</name>
<sequence>MKTLGILLILMGTVYNTPPFHTLYNRMIKDFMNGIVLAAERNETDLITEIFQLSDESGKKTALELIQILKMIKFDVISVKSSSDHQTLEARMIISGRIEKVFPKFSTTWFLKRI</sequence>
<accession>B6IEA5</accession>
<dbReference type="InParanoid" id="B6IEA5"/>
<evidence type="ECO:0000313" key="2">
    <source>
        <dbReference type="EMBL" id="CAS01169.1"/>
    </source>
</evidence>
<gene>
    <name evidence="2" type="ORF">CBG26730</name>
    <name evidence="2" type="ORF">CBG_26730</name>
</gene>
<reference evidence="2 3" key="2">
    <citation type="journal article" date="2011" name="PLoS Genet.">
        <title>Caenorhabditis briggsae recombinant inbred line genotypes reveal inter-strain incompatibility and the evolution of recombination.</title>
        <authorList>
            <person name="Ross J.A."/>
            <person name="Koboldt D.C."/>
            <person name="Staisch J.E."/>
            <person name="Chamberlin H.M."/>
            <person name="Gupta B.P."/>
            <person name="Miller R.D."/>
            <person name="Baird S.E."/>
            <person name="Haag E.S."/>
        </authorList>
    </citation>
    <scope>NUCLEOTIDE SEQUENCE [LARGE SCALE GENOMIC DNA]</scope>
    <source>
        <strain evidence="2 3">AF16</strain>
    </source>
</reference>
<keyword evidence="1" id="KW-0732">Signal</keyword>
<dbReference type="Proteomes" id="UP000008549">
    <property type="component" value="Unassembled WGS sequence"/>
</dbReference>
<proteinExistence type="predicted"/>
<dbReference type="HOGENOM" id="CLU_2123269_0_0_1"/>
<protein>
    <submittedName>
        <fullName evidence="2">Protein CBG26730</fullName>
    </submittedName>
</protein>
<dbReference type="CTD" id="68918201"/>
<evidence type="ECO:0000256" key="1">
    <source>
        <dbReference type="SAM" id="SignalP"/>
    </source>
</evidence>
<dbReference type="GeneID" id="68918201"/>
<dbReference type="KEGG" id="cbr:CBG_26730"/>
<dbReference type="EMBL" id="HE601264">
    <property type="protein sequence ID" value="CAS01169.1"/>
    <property type="molecule type" value="Genomic_DNA"/>
</dbReference>
<reference evidence="2 3" key="1">
    <citation type="journal article" date="2003" name="PLoS Biol.">
        <title>The genome sequence of Caenorhabditis briggsae: a platform for comparative genomics.</title>
        <authorList>
            <person name="Stein L.D."/>
            <person name="Bao Z."/>
            <person name="Blasiar D."/>
            <person name="Blumenthal T."/>
            <person name="Brent M.R."/>
            <person name="Chen N."/>
            <person name="Chinwalla A."/>
            <person name="Clarke L."/>
            <person name="Clee C."/>
            <person name="Coghlan A."/>
            <person name="Coulson A."/>
            <person name="D'Eustachio P."/>
            <person name="Fitch D.H."/>
            <person name="Fulton L.A."/>
            <person name="Fulton R.E."/>
            <person name="Griffiths-Jones S."/>
            <person name="Harris T.W."/>
            <person name="Hillier L.W."/>
            <person name="Kamath R."/>
            <person name="Kuwabara P.E."/>
            <person name="Mardis E.R."/>
            <person name="Marra M.A."/>
            <person name="Miner T.L."/>
            <person name="Minx P."/>
            <person name="Mullikin J.C."/>
            <person name="Plumb R.W."/>
            <person name="Rogers J."/>
            <person name="Schein J.E."/>
            <person name="Sohrmann M."/>
            <person name="Spieth J."/>
            <person name="Stajich J.E."/>
            <person name="Wei C."/>
            <person name="Willey D."/>
            <person name="Wilson R.K."/>
            <person name="Durbin R."/>
            <person name="Waterston R.H."/>
        </authorList>
    </citation>
    <scope>NUCLEOTIDE SEQUENCE [LARGE SCALE GENOMIC DNA]</scope>
    <source>
        <strain evidence="2 3">AF16</strain>
    </source>
</reference>
<evidence type="ECO:0000313" key="3">
    <source>
        <dbReference type="Proteomes" id="UP000008549"/>
    </source>
</evidence>
<keyword evidence="3" id="KW-1185">Reference proteome</keyword>